<dbReference type="InterPro" id="IPR050400">
    <property type="entry name" value="Bact_Cytoskel_RodZ"/>
</dbReference>
<dbReference type="EMBL" id="JACIIV010000023">
    <property type="protein sequence ID" value="MBB6228745.1"/>
    <property type="molecule type" value="Genomic_DNA"/>
</dbReference>
<evidence type="ECO:0000313" key="4">
    <source>
        <dbReference type="Proteomes" id="UP000538147"/>
    </source>
</evidence>
<dbReference type="PANTHER" id="PTHR34475:SF1">
    <property type="entry name" value="CYTOSKELETON PROTEIN RODZ"/>
    <property type="match status" value="1"/>
</dbReference>
<dbReference type="Pfam" id="PF13413">
    <property type="entry name" value="HTH_25"/>
    <property type="match status" value="1"/>
</dbReference>
<dbReference type="Proteomes" id="UP000538147">
    <property type="component" value="Unassembled WGS sequence"/>
</dbReference>
<dbReference type="PANTHER" id="PTHR34475">
    <property type="match status" value="1"/>
</dbReference>
<name>A0A841LG16_9SPHN</name>
<protein>
    <submittedName>
        <fullName evidence="3">Cytoskeletal protein RodZ</fullName>
    </submittedName>
</protein>
<feature type="domain" description="Cytoskeleton protein RodZ-like C-terminal" evidence="2">
    <location>
        <begin position="196"/>
        <end position="263"/>
    </location>
</feature>
<accession>A0A841LG16</accession>
<feature type="transmembrane region" description="Helical" evidence="1">
    <location>
        <begin position="113"/>
        <end position="134"/>
    </location>
</feature>
<comment type="caution">
    <text evidence="3">The sequence shown here is derived from an EMBL/GenBank/DDBJ whole genome shotgun (WGS) entry which is preliminary data.</text>
</comment>
<dbReference type="Gene3D" id="1.10.260.40">
    <property type="entry name" value="lambda repressor-like DNA-binding domains"/>
    <property type="match status" value="1"/>
</dbReference>
<dbReference type="InterPro" id="IPR025194">
    <property type="entry name" value="RodZ-like_C"/>
</dbReference>
<reference evidence="3 4" key="1">
    <citation type="submission" date="2020-08" db="EMBL/GenBank/DDBJ databases">
        <title>Genomic Encyclopedia of Type Strains, Phase IV (KMG-IV): sequencing the most valuable type-strain genomes for metagenomic binning, comparative biology and taxonomic classification.</title>
        <authorList>
            <person name="Goeker M."/>
        </authorList>
    </citation>
    <scope>NUCLEOTIDE SEQUENCE [LARGE SCALE GENOMIC DNA]</scope>
    <source>
        <strain evidence="3 4">DSM 102189</strain>
    </source>
</reference>
<organism evidence="3 4">
    <name type="scientific">Polymorphobacter multimanifer</name>
    <dbReference type="NCBI Taxonomy" id="1070431"/>
    <lineage>
        <taxon>Bacteria</taxon>
        <taxon>Pseudomonadati</taxon>
        <taxon>Pseudomonadota</taxon>
        <taxon>Alphaproteobacteria</taxon>
        <taxon>Sphingomonadales</taxon>
        <taxon>Sphingosinicellaceae</taxon>
        <taxon>Polymorphobacter</taxon>
    </lineage>
</organism>
<evidence type="ECO:0000259" key="2">
    <source>
        <dbReference type="Pfam" id="PF13464"/>
    </source>
</evidence>
<dbReference type="RefSeq" id="WP_184201634.1">
    <property type="nucleotide sequence ID" value="NZ_BMOX01000208.1"/>
</dbReference>
<sequence length="307" mass="30766">MTPAEDMPSPADLRDTVGGVLANARVASGRSLVDIASETRVPLRHLRALEADEHDMLPALPYAQGFVRSFARAVKLDPEVLAARFRAETSKQPHVPSVSTLEPLDERRLPSSVLVMGTLAALVVLVAALSAWGAGAFDAALPDGGAPDSGPVVATVETETAPVSSPPVLQPATGAGYEPGAAVATAAPAPASGQVVIEATEEVWVRIYDPQTKTVAMSGVMAPGERFPVPAEPAGLMLWTGKAGALRVTIGGAAIPPLGGPVQTLRAVSLAAADLQARGGGVAAGAAPAAVPATGSAVAPGSVSGVE</sequence>
<evidence type="ECO:0000313" key="3">
    <source>
        <dbReference type="EMBL" id="MBB6228745.1"/>
    </source>
</evidence>
<keyword evidence="4" id="KW-1185">Reference proteome</keyword>
<dbReference type="GO" id="GO:0003677">
    <property type="term" value="F:DNA binding"/>
    <property type="evidence" value="ECO:0007669"/>
    <property type="project" value="InterPro"/>
</dbReference>
<dbReference type="InterPro" id="IPR010982">
    <property type="entry name" value="Lambda_DNA-bd_dom_sf"/>
</dbReference>
<dbReference type="AlphaFoldDB" id="A0A841LG16"/>
<keyword evidence="1" id="KW-1133">Transmembrane helix</keyword>
<proteinExistence type="predicted"/>
<evidence type="ECO:0000256" key="1">
    <source>
        <dbReference type="SAM" id="Phobius"/>
    </source>
</evidence>
<keyword evidence="1" id="KW-0472">Membrane</keyword>
<dbReference type="Pfam" id="PF13464">
    <property type="entry name" value="RodZ_C"/>
    <property type="match status" value="1"/>
</dbReference>
<keyword evidence="1" id="KW-0812">Transmembrane</keyword>
<gene>
    <name evidence="3" type="ORF">FHS79_002936</name>
</gene>